<accession>A0AAV4TDJ9</accession>
<name>A0AAV4TDJ9_9ARAC</name>
<feature type="compositionally biased region" description="Basic and acidic residues" evidence="1">
    <location>
        <begin position="13"/>
        <end position="28"/>
    </location>
</feature>
<sequence length="87" mass="10201">MLALMPPTVSQRESFRSTKMPEDSRYTRDFKYPHNQKSVSIKISDHDGPLNLQLQLINWSLVKASNRNVDFMWKLGKGTIQHEIKDR</sequence>
<gene>
    <name evidence="2" type="ORF">CDAR_257631</name>
</gene>
<dbReference type="EMBL" id="BPLQ01009319">
    <property type="protein sequence ID" value="GIY43269.1"/>
    <property type="molecule type" value="Genomic_DNA"/>
</dbReference>
<dbReference type="AlphaFoldDB" id="A0AAV4TDJ9"/>
<organism evidence="2 3">
    <name type="scientific">Caerostris darwini</name>
    <dbReference type="NCBI Taxonomy" id="1538125"/>
    <lineage>
        <taxon>Eukaryota</taxon>
        <taxon>Metazoa</taxon>
        <taxon>Ecdysozoa</taxon>
        <taxon>Arthropoda</taxon>
        <taxon>Chelicerata</taxon>
        <taxon>Arachnida</taxon>
        <taxon>Araneae</taxon>
        <taxon>Araneomorphae</taxon>
        <taxon>Entelegynae</taxon>
        <taxon>Araneoidea</taxon>
        <taxon>Araneidae</taxon>
        <taxon>Caerostris</taxon>
    </lineage>
</organism>
<evidence type="ECO:0000313" key="2">
    <source>
        <dbReference type="EMBL" id="GIY43269.1"/>
    </source>
</evidence>
<keyword evidence="3" id="KW-1185">Reference proteome</keyword>
<comment type="caution">
    <text evidence="2">The sequence shown here is derived from an EMBL/GenBank/DDBJ whole genome shotgun (WGS) entry which is preliminary data.</text>
</comment>
<reference evidence="2 3" key="1">
    <citation type="submission" date="2021-06" db="EMBL/GenBank/DDBJ databases">
        <title>Caerostris darwini draft genome.</title>
        <authorList>
            <person name="Kono N."/>
            <person name="Arakawa K."/>
        </authorList>
    </citation>
    <scope>NUCLEOTIDE SEQUENCE [LARGE SCALE GENOMIC DNA]</scope>
</reference>
<dbReference type="Proteomes" id="UP001054837">
    <property type="component" value="Unassembled WGS sequence"/>
</dbReference>
<feature type="region of interest" description="Disordered" evidence="1">
    <location>
        <begin position="1"/>
        <end position="28"/>
    </location>
</feature>
<protein>
    <submittedName>
        <fullName evidence="2">Uncharacterized protein</fullName>
    </submittedName>
</protein>
<proteinExistence type="predicted"/>
<evidence type="ECO:0000313" key="3">
    <source>
        <dbReference type="Proteomes" id="UP001054837"/>
    </source>
</evidence>
<evidence type="ECO:0000256" key="1">
    <source>
        <dbReference type="SAM" id="MobiDB-lite"/>
    </source>
</evidence>